<proteinExistence type="predicted"/>
<dbReference type="EnsemblMetazoa" id="GBRI005424-RA">
    <property type="protein sequence ID" value="GBRI005424-PA"/>
    <property type="gene ID" value="GBRI005424"/>
</dbReference>
<protein>
    <submittedName>
        <fullName evidence="2">Uncharacterized protein</fullName>
    </submittedName>
</protein>
<dbReference type="Proteomes" id="UP000091820">
    <property type="component" value="Unassembled WGS sequence"/>
</dbReference>
<name>A0A1A9W3V9_9MUSC</name>
<feature type="signal peptide" evidence="1">
    <location>
        <begin position="1"/>
        <end position="20"/>
    </location>
</feature>
<organism evidence="2 3">
    <name type="scientific">Glossina brevipalpis</name>
    <dbReference type="NCBI Taxonomy" id="37001"/>
    <lineage>
        <taxon>Eukaryota</taxon>
        <taxon>Metazoa</taxon>
        <taxon>Ecdysozoa</taxon>
        <taxon>Arthropoda</taxon>
        <taxon>Hexapoda</taxon>
        <taxon>Insecta</taxon>
        <taxon>Pterygota</taxon>
        <taxon>Neoptera</taxon>
        <taxon>Endopterygota</taxon>
        <taxon>Diptera</taxon>
        <taxon>Brachycera</taxon>
        <taxon>Muscomorpha</taxon>
        <taxon>Hippoboscoidea</taxon>
        <taxon>Glossinidae</taxon>
        <taxon>Glossina</taxon>
    </lineage>
</organism>
<reference evidence="2" key="2">
    <citation type="submission" date="2020-05" db="UniProtKB">
        <authorList>
            <consortium name="EnsemblMetazoa"/>
        </authorList>
    </citation>
    <scope>IDENTIFICATION</scope>
    <source>
        <strain evidence="2">IAEA</strain>
    </source>
</reference>
<dbReference type="VEuPathDB" id="VectorBase:GBRI005424"/>
<dbReference type="AlphaFoldDB" id="A0A1A9W3V9"/>
<reference evidence="3" key="1">
    <citation type="submission" date="2014-03" db="EMBL/GenBank/DDBJ databases">
        <authorList>
            <person name="Aksoy S."/>
            <person name="Warren W."/>
            <person name="Wilson R.K."/>
        </authorList>
    </citation>
    <scope>NUCLEOTIDE SEQUENCE [LARGE SCALE GENOMIC DNA]</scope>
    <source>
        <strain evidence="3">IAEA</strain>
    </source>
</reference>
<sequence length="235" mass="27960">MFNLKVVILSVILVAHYTLATPIPEEDTKQVVYDEEMAERIAQLIKGDYNKEDLSVKDEYILFVINESKKLYEYFHEESTKLSEDVLADKEVTENEDEDVKDFVKKLSTYLEMAKSADNVEEKLTSLVYFYKLMEKYETEDLKDPTKTDFLIEGYLKKHGMEKFDEEFEKRCNEFLKEFLERAEEVKKTFNEQELEKYSIFIEILEELKKDLSIESRLDLLFAKIDAEKEKHEDD</sequence>
<evidence type="ECO:0000313" key="3">
    <source>
        <dbReference type="Proteomes" id="UP000091820"/>
    </source>
</evidence>
<feature type="chain" id="PRO_5008399943" evidence="1">
    <location>
        <begin position="21"/>
        <end position="235"/>
    </location>
</feature>
<keyword evidence="3" id="KW-1185">Reference proteome</keyword>
<evidence type="ECO:0000313" key="2">
    <source>
        <dbReference type="EnsemblMetazoa" id="GBRI005424-PA"/>
    </source>
</evidence>
<evidence type="ECO:0000256" key="1">
    <source>
        <dbReference type="SAM" id="SignalP"/>
    </source>
</evidence>
<keyword evidence="1" id="KW-0732">Signal</keyword>
<accession>A0A1A9W3V9</accession>